<dbReference type="PROSITE" id="PS51935">
    <property type="entry name" value="NLPC_P60"/>
    <property type="match status" value="1"/>
</dbReference>
<accession>A0ABS4GSX2</accession>
<dbReference type="InterPro" id="IPR038765">
    <property type="entry name" value="Papain-like_cys_pep_sf"/>
</dbReference>
<sequence length="333" mass="37926">MFKKWIVPLLCLSLALPAEAGYAQGGNKEIAVSVDHEQVLFTDGSPRVNDNNHTIVPVRFVVEELGYKVAWNQAKQSIKLSKDAQNLYFRIGQYESAIMDSRTYVPLRYIAEAFGADVQWDARNHHAMILTKDIIEEPTGPVDESEENDTPNEPISENEMDKPGWEKKADAVIRLAEKYYGVDYLYGAKSGRTDVFDCSSLTQYVFWKNNIKLRRTSRSQFIYDGGDVLSRDQLRRGDLVFFSTAGTARKYKKDDYRRIGHVGIVKEVKDNGEIEFIHTFQKGIGVTDSKMNANLDKGWWNAHFLYGKRMIDDDGTAAKDVSVNPDRIAQYIE</sequence>
<feature type="chain" id="PRO_5047172511" evidence="6">
    <location>
        <begin position="21"/>
        <end position="333"/>
    </location>
</feature>
<evidence type="ECO:0000256" key="6">
    <source>
        <dbReference type="SAM" id="SignalP"/>
    </source>
</evidence>
<dbReference type="Pfam" id="PF07833">
    <property type="entry name" value="Cu_amine_oxidN1"/>
    <property type="match status" value="1"/>
</dbReference>
<evidence type="ECO:0000256" key="4">
    <source>
        <dbReference type="ARBA" id="ARBA00022807"/>
    </source>
</evidence>
<feature type="domain" description="NlpC/P60" evidence="7">
    <location>
        <begin position="166"/>
        <end position="311"/>
    </location>
</feature>
<gene>
    <name evidence="8" type="ORF">J2Z37_003386</name>
</gene>
<evidence type="ECO:0000313" key="8">
    <source>
        <dbReference type="EMBL" id="MBP1933373.1"/>
    </source>
</evidence>
<dbReference type="PANTHER" id="PTHR47053">
    <property type="entry name" value="MUREIN DD-ENDOPEPTIDASE MEPH-RELATED"/>
    <property type="match status" value="1"/>
</dbReference>
<dbReference type="InterPro" id="IPR036582">
    <property type="entry name" value="Mao_N_sf"/>
</dbReference>
<feature type="signal peptide" evidence="6">
    <location>
        <begin position="1"/>
        <end position="20"/>
    </location>
</feature>
<organism evidence="8 9">
    <name type="scientific">Ammoniphilus resinae</name>
    <dbReference type="NCBI Taxonomy" id="861532"/>
    <lineage>
        <taxon>Bacteria</taxon>
        <taxon>Bacillati</taxon>
        <taxon>Bacillota</taxon>
        <taxon>Bacilli</taxon>
        <taxon>Bacillales</taxon>
        <taxon>Paenibacillaceae</taxon>
        <taxon>Aneurinibacillus group</taxon>
        <taxon>Ammoniphilus</taxon>
    </lineage>
</organism>
<keyword evidence="3 8" id="KW-0378">Hydrolase</keyword>
<evidence type="ECO:0000256" key="1">
    <source>
        <dbReference type="ARBA" id="ARBA00007074"/>
    </source>
</evidence>
<keyword evidence="6" id="KW-0732">Signal</keyword>
<name>A0ABS4GSX2_9BACL</name>
<dbReference type="Proteomes" id="UP001519343">
    <property type="component" value="Unassembled WGS sequence"/>
</dbReference>
<proteinExistence type="inferred from homology"/>
<comment type="similarity">
    <text evidence="1">Belongs to the peptidase C40 family.</text>
</comment>
<evidence type="ECO:0000259" key="7">
    <source>
        <dbReference type="PROSITE" id="PS51935"/>
    </source>
</evidence>
<keyword evidence="2" id="KW-0645">Protease</keyword>
<dbReference type="InterPro" id="IPR012854">
    <property type="entry name" value="Cu_amine_oxidase-like_N"/>
</dbReference>
<dbReference type="SUPFAM" id="SSF55383">
    <property type="entry name" value="Copper amine oxidase, domain N"/>
    <property type="match status" value="1"/>
</dbReference>
<dbReference type="Gene3D" id="3.90.1720.10">
    <property type="entry name" value="endopeptidase domain like (from Nostoc punctiforme)"/>
    <property type="match status" value="1"/>
</dbReference>
<evidence type="ECO:0000256" key="2">
    <source>
        <dbReference type="ARBA" id="ARBA00022670"/>
    </source>
</evidence>
<evidence type="ECO:0000256" key="5">
    <source>
        <dbReference type="SAM" id="MobiDB-lite"/>
    </source>
</evidence>
<protein>
    <submittedName>
        <fullName evidence="8">Cell wall-associated NlpC family hydrolase</fullName>
    </submittedName>
</protein>
<dbReference type="Gene3D" id="3.30.457.10">
    <property type="entry name" value="Copper amine oxidase-like, N-terminal domain"/>
    <property type="match status" value="1"/>
</dbReference>
<evidence type="ECO:0000256" key="3">
    <source>
        <dbReference type="ARBA" id="ARBA00022801"/>
    </source>
</evidence>
<reference evidence="8 9" key="1">
    <citation type="submission" date="2021-03" db="EMBL/GenBank/DDBJ databases">
        <title>Genomic Encyclopedia of Type Strains, Phase IV (KMG-IV): sequencing the most valuable type-strain genomes for metagenomic binning, comparative biology and taxonomic classification.</title>
        <authorList>
            <person name="Goeker M."/>
        </authorList>
    </citation>
    <scope>NUCLEOTIDE SEQUENCE [LARGE SCALE GENOMIC DNA]</scope>
    <source>
        <strain evidence="8 9">DSM 24738</strain>
    </source>
</reference>
<keyword evidence="4" id="KW-0788">Thiol protease</keyword>
<dbReference type="InterPro" id="IPR051202">
    <property type="entry name" value="Peptidase_C40"/>
</dbReference>
<dbReference type="GO" id="GO:0016787">
    <property type="term" value="F:hydrolase activity"/>
    <property type="evidence" value="ECO:0007669"/>
    <property type="project" value="UniProtKB-KW"/>
</dbReference>
<dbReference type="EMBL" id="JAGGKT010000011">
    <property type="protein sequence ID" value="MBP1933373.1"/>
    <property type="molecule type" value="Genomic_DNA"/>
</dbReference>
<feature type="region of interest" description="Disordered" evidence="5">
    <location>
        <begin position="137"/>
        <end position="163"/>
    </location>
</feature>
<dbReference type="SUPFAM" id="SSF54001">
    <property type="entry name" value="Cysteine proteinases"/>
    <property type="match status" value="1"/>
</dbReference>
<keyword evidence="9" id="KW-1185">Reference proteome</keyword>
<dbReference type="RefSeq" id="WP_209811393.1">
    <property type="nucleotide sequence ID" value="NZ_JAGGKT010000011.1"/>
</dbReference>
<comment type="caution">
    <text evidence="8">The sequence shown here is derived from an EMBL/GenBank/DDBJ whole genome shotgun (WGS) entry which is preliminary data.</text>
</comment>
<dbReference type="PANTHER" id="PTHR47053:SF1">
    <property type="entry name" value="MUREIN DD-ENDOPEPTIDASE MEPH-RELATED"/>
    <property type="match status" value="1"/>
</dbReference>
<dbReference type="Pfam" id="PF00877">
    <property type="entry name" value="NLPC_P60"/>
    <property type="match status" value="1"/>
</dbReference>
<evidence type="ECO:0000313" key="9">
    <source>
        <dbReference type="Proteomes" id="UP001519343"/>
    </source>
</evidence>
<dbReference type="InterPro" id="IPR000064">
    <property type="entry name" value="NLP_P60_dom"/>
</dbReference>